<gene>
    <name evidence="1" type="ORF">G3I50_24075</name>
</gene>
<evidence type="ECO:0000313" key="1">
    <source>
        <dbReference type="EMBL" id="NEC21299.1"/>
    </source>
</evidence>
<comment type="caution">
    <text evidence="1">The sequence shown here is derived from an EMBL/GenBank/DDBJ whole genome shotgun (WGS) entry which is preliminary data.</text>
</comment>
<sequence>MSDTSSSALPRQVADAYVDALIELDPITGTYLGVPESSRRLPDFSPAGQEASAGLLRETLRKLDAAERLPGADSDAERRCGRLLRERLTAELAVHEAEEGLRAVSNLSSPAHSITEVFTLTPTATDEDWAAVVERLRAVPAAYEGYRASLALGLERKLYGGPRATATFVGQLTEWGGEGEGDGFFAEFVAPGPAPLRAELDEAARLATASVLALRDWMRDVYAPAIEGAPDPVGRERYARWSRLYNGTDLDLDEAYAYGWSEYHRLLAEMRTEAEKVLPGAGPWEALAHLDVHGKHIEGVDEVRDWLQGLMDEAIEALDGTHFDLAERVRKVESRIAPPGGAAAPYYTSPSEDFSRPGRTWLPTMGETRFPVYDLVSTWYHEGVPGHHLQLAQWTHVADTLSRYQASVGMVSANAEGWALYAERLMDELGFLPDPERRLGYLDAQMMRACRVIVDIGMHLELEIPADSPFHPGERWTPDLAQEFFGNHSGRPADFVESELTRYLSMPGQAIGYKLGERAWLLGRENARAAHGDAFDLKAWHMAALSQGSLGLDDLVDELSRL</sequence>
<name>A0A7K3S1P4_9ACTN</name>
<dbReference type="InterPro" id="IPR010281">
    <property type="entry name" value="DUF885"/>
</dbReference>
<dbReference type="PANTHER" id="PTHR33361">
    <property type="entry name" value="GLR0591 PROTEIN"/>
    <property type="match status" value="1"/>
</dbReference>
<dbReference type="Proteomes" id="UP000469670">
    <property type="component" value="Unassembled WGS sequence"/>
</dbReference>
<dbReference type="AlphaFoldDB" id="A0A7K3S1P4"/>
<dbReference type="RefSeq" id="WP_164205404.1">
    <property type="nucleotide sequence ID" value="NZ_JAAGMP010001057.1"/>
</dbReference>
<reference evidence="1 2" key="1">
    <citation type="submission" date="2020-01" db="EMBL/GenBank/DDBJ databases">
        <title>Insect and environment-associated Actinomycetes.</title>
        <authorList>
            <person name="Currrie C."/>
            <person name="Chevrette M."/>
            <person name="Carlson C."/>
            <person name="Stubbendieck R."/>
            <person name="Wendt-Pienkowski E."/>
        </authorList>
    </citation>
    <scope>NUCLEOTIDE SEQUENCE [LARGE SCALE GENOMIC DNA]</scope>
    <source>
        <strain evidence="1 2">SID7590</strain>
    </source>
</reference>
<dbReference type="Pfam" id="PF05960">
    <property type="entry name" value="DUF885"/>
    <property type="match status" value="1"/>
</dbReference>
<evidence type="ECO:0000313" key="2">
    <source>
        <dbReference type="Proteomes" id="UP000469670"/>
    </source>
</evidence>
<protein>
    <submittedName>
        <fullName evidence="1">DUF885 domain-containing protein</fullName>
    </submittedName>
</protein>
<organism evidence="1 2">
    <name type="scientific">Streptomyces parvus</name>
    <dbReference type="NCBI Taxonomy" id="66428"/>
    <lineage>
        <taxon>Bacteria</taxon>
        <taxon>Bacillati</taxon>
        <taxon>Actinomycetota</taxon>
        <taxon>Actinomycetes</taxon>
        <taxon>Kitasatosporales</taxon>
        <taxon>Streptomycetaceae</taxon>
        <taxon>Streptomyces</taxon>
    </lineage>
</organism>
<dbReference type="PANTHER" id="PTHR33361:SF2">
    <property type="entry name" value="DUF885 DOMAIN-CONTAINING PROTEIN"/>
    <property type="match status" value="1"/>
</dbReference>
<dbReference type="EMBL" id="JAAGMP010001057">
    <property type="protein sequence ID" value="NEC21299.1"/>
    <property type="molecule type" value="Genomic_DNA"/>
</dbReference>
<accession>A0A7K3S1P4</accession>
<proteinExistence type="predicted"/>